<evidence type="ECO:0000313" key="4">
    <source>
        <dbReference type="Proteomes" id="UP000199062"/>
    </source>
</evidence>
<name>A0A1I6KQD9_9EURY</name>
<sequence length="144" mass="15982">MREVRLPLLPAWLRWFGVAVVAGVIFYLSVVTTPPADPIVEPPELIPLDKWRHFFAYAAFGGSLAYATTDWGWSTRRLALLVLGTTVLYGVGIEVWQSFVPGRYMSLGDAYANGLGAVLVSPWYVIRSRVSFVPVGEFVPSFTE</sequence>
<organism evidence="3 4">
    <name type="scientific">Halomicrobium zhouii</name>
    <dbReference type="NCBI Taxonomy" id="767519"/>
    <lineage>
        <taxon>Archaea</taxon>
        <taxon>Methanobacteriati</taxon>
        <taxon>Methanobacteriota</taxon>
        <taxon>Stenosarchaea group</taxon>
        <taxon>Halobacteria</taxon>
        <taxon>Halobacteriales</taxon>
        <taxon>Haloarculaceae</taxon>
        <taxon>Halomicrobium</taxon>
    </lineage>
</organism>
<keyword evidence="4" id="KW-1185">Reference proteome</keyword>
<dbReference type="PANTHER" id="PTHR28008:SF1">
    <property type="entry name" value="DOMAIN PROTEIN, PUTATIVE (AFU_ORTHOLOGUE AFUA_3G10980)-RELATED"/>
    <property type="match status" value="1"/>
</dbReference>
<feature type="transmembrane region" description="Helical" evidence="1">
    <location>
        <begin position="51"/>
        <end position="69"/>
    </location>
</feature>
<dbReference type="NCBIfam" id="NF037970">
    <property type="entry name" value="vanZ_1"/>
    <property type="match status" value="1"/>
</dbReference>
<gene>
    <name evidence="3" type="ORF">SAMN05216559_1303</name>
</gene>
<keyword evidence="1" id="KW-0812">Transmembrane</keyword>
<feature type="transmembrane region" description="Helical" evidence="1">
    <location>
        <begin position="12"/>
        <end position="31"/>
    </location>
</feature>
<feature type="transmembrane region" description="Helical" evidence="1">
    <location>
        <begin position="78"/>
        <end position="98"/>
    </location>
</feature>
<keyword evidence="1" id="KW-0472">Membrane</keyword>
<keyword evidence="1" id="KW-1133">Transmembrane helix</keyword>
<feature type="domain" description="VanZ-like" evidence="2">
    <location>
        <begin position="46"/>
        <end position="120"/>
    </location>
</feature>
<dbReference type="PANTHER" id="PTHR28008">
    <property type="entry name" value="DOMAIN PROTEIN, PUTATIVE (AFU_ORTHOLOGUE AFUA_3G10980)-RELATED"/>
    <property type="match status" value="1"/>
</dbReference>
<evidence type="ECO:0000256" key="1">
    <source>
        <dbReference type="SAM" id="Phobius"/>
    </source>
</evidence>
<evidence type="ECO:0000259" key="2">
    <source>
        <dbReference type="Pfam" id="PF04892"/>
    </source>
</evidence>
<dbReference type="AlphaFoldDB" id="A0A1I6KQD9"/>
<dbReference type="Proteomes" id="UP000199062">
    <property type="component" value="Unassembled WGS sequence"/>
</dbReference>
<dbReference type="RefSeq" id="WP_089814983.1">
    <property type="nucleotide sequence ID" value="NZ_FOZK01000001.1"/>
</dbReference>
<reference evidence="3 4" key="1">
    <citation type="submission" date="2016-10" db="EMBL/GenBank/DDBJ databases">
        <authorList>
            <person name="de Groot N.N."/>
        </authorList>
    </citation>
    <scope>NUCLEOTIDE SEQUENCE [LARGE SCALE GENOMIC DNA]</scope>
    <source>
        <strain evidence="3 4">CGMCC 1.10457</strain>
    </source>
</reference>
<dbReference type="STRING" id="767519.SAMN05216559_1303"/>
<accession>A0A1I6KQD9</accession>
<proteinExistence type="predicted"/>
<dbReference type="InterPro" id="IPR006976">
    <property type="entry name" value="VanZ-like"/>
</dbReference>
<evidence type="ECO:0000313" key="3">
    <source>
        <dbReference type="EMBL" id="SFR93465.1"/>
    </source>
</evidence>
<dbReference type="Pfam" id="PF04892">
    <property type="entry name" value="VanZ"/>
    <property type="match status" value="1"/>
</dbReference>
<dbReference type="EMBL" id="FOZK01000001">
    <property type="protein sequence ID" value="SFR93465.1"/>
    <property type="molecule type" value="Genomic_DNA"/>
</dbReference>
<protein>
    <submittedName>
        <fullName evidence="3">VanZ like family protein</fullName>
    </submittedName>
</protein>
<dbReference type="OrthoDB" id="214957at2157"/>